<evidence type="ECO:0000259" key="6">
    <source>
        <dbReference type="PROSITE" id="PS50305"/>
    </source>
</evidence>
<dbReference type="GO" id="GO:0036054">
    <property type="term" value="F:protein-malonyllysine demalonylase activity"/>
    <property type="evidence" value="ECO:0007669"/>
    <property type="project" value="InterPro"/>
</dbReference>
<dbReference type="OrthoDB" id="9800582at2"/>
<feature type="coiled-coil region" evidence="5">
    <location>
        <begin position="80"/>
        <end position="107"/>
    </location>
</feature>
<dbReference type="Gene3D" id="3.30.1600.10">
    <property type="entry name" value="SIR2/SIRT2 'Small Domain"/>
    <property type="match status" value="1"/>
</dbReference>
<name>A0A5S9IJ00_UABAM</name>
<dbReference type="GO" id="GO:0070403">
    <property type="term" value="F:NAD+ binding"/>
    <property type="evidence" value="ECO:0007669"/>
    <property type="project" value="InterPro"/>
</dbReference>
<dbReference type="PROSITE" id="PS50305">
    <property type="entry name" value="SIRTUIN"/>
    <property type="match status" value="1"/>
</dbReference>
<dbReference type="PANTHER" id="PTHR11085">
    <property type="entry name" value="NAD-DEPENDENT PROTEIN DEACYLASE SIRTUIN-5, MITOCHONDRIAL-RELATED"/>
    <property type="match status" value="1"/>
</dbReference>
<keyword evidence="4" id="KW-0479">Metal-binding</keyword>
<proteinExistence type="predicted"/>
<dbReference type="KEGG" id="uam:UABAM_01066"/>
<feature type="binding site" evidence="4">
    <location>
        <position position="135"/>
    </location>
    <ligand>
        <name>Zn(2+)</name>
        <dbReference type="ChEBI" id="CHEBI:29105"/>
    </ligand>
</feature>
<gene>
    <name evidence="7" type="ORF">UABAM_01066</name>
</gene>
<organism evidence="7 8">
    <name type="scientific">Uabimicrobium amorphum</name>
    <dbReference type="NCBI Taxonomy" id="2596890"/>
    <lineage>
        <taxon>Bacteria</taxon>
        <taxon>Pseudomonadati</taxon>
        <taxon>Planctomycetota</taxon>
        <taxon>Candidatus Uabimicrobiia</taxon>
        <taxon>Candidatus Uabimicrobiales</taxon>
        <taxon>Candidatus Uabimicrobiaceae</taxon>
        <taxon>Candidatus Uabimicrobium</taxon>
    </lineage>
</organism>
<evidence type="ECO:0000256" key="3">
    <source>
        <dbReference type="ARBA" id="ARBA00023027"/>
    </source>
</evidence>
<dbReference type="InterPro" id="IPR026591">
    <property type="entry name" value="Sirtuin_cat_small_dom_sf"/>
</dbReference>
<sequence>MDNVQRFREQLRKSRYVTVLTGAGVSAESNIPTFRGSGSSSLWKNHEVTQVASPNAWNCDPGLVWEFYNYRRQMMQDKKFNMAHKALADLEKKLKEQQKTFSLITQNIDDLHFDAGSKNVTRLHGSIWMIRCAKCGHLQKNRDVPITPAFDQECTGEANRYTVDDLPQCQQQNCTGILRPHVVWFGEALRKQDINQAVLSSQNCDLFLVIGTSCLVQPAASFMQLAKSEGAKTAVINLEETVADHHADFVFHGKAGEVLPELFQ</sequence>
<evidence type="ECO:0000256" key="4">
    <source>
        <dbReference type="PROSITE-ProRule" id="PRU00236"/>
    </source>
</evidence>
<dbReference type="NCBIfam" id="NF001753">
    <property type="entry name" value="PRK00481.1-3"/>
    <property type="match status" value="1"/>
</dbReference>
<evidence type="ECO:0000256" key="2">
    <source>
        <dbReference type="ARBA" id="ARBA00022679"/>
    </source>
</evidence>
<keyword evidence="8" id="KW-1185">Reference proteome</keyword>
<feature type="active site" description="Proton acceptor" evidence="4">
    <location>
        <position position="124"/>
    </location>
</feature>
<reference evidence="7 8" key="1">
    <citation type="submission" date="2019-08" db="EMBL/GenBank/DDBJ databases">
        <title>Complete genome sequence of Candidatus Uab amorphum.</title>
        <authorList>
            <person name="Shiratori T."/>
            <person name="Suzuki S."/>
            <person name="Kakizawa Y."/>
            <person name="Ishida K."/>
        </authorList>
    </citation>
    <scope>NUCLEOTIDE SEQUENCE [LARGE SCALE GENOMIC DNA]</scope>
    <source>
        <strain evidence="7 8">SRT547</strain>
    </source>
</reference>
<keyword evidence="2" id="KW-0808">Transferase</keyword>
<feature type="binding site" evidence="4">
    <location>
        <position position="132"/>
    </location>
    <ligand>
        <name>Zn(2+)</name>
        <dbReference type="ChEBI" id="CHEBI:29105"/>
    </ligand>
</feature>
<feature type="binding site" evidence="4">
    <location>
        <position position="169"/>
    </location>
    <ligand>
        <name>Zn(2+)</name>
        <dbReference type="ChEBI" id="CHEBI:29105"/>
    </ligand>
</feature>
<dbReference type="Gene3D" id="3.40.50.1220">
    <property type="entry name" value="TPP-binding domain"/>
    <property type="match status" value="1"/>
</dbReference>
<dbReference type="CDD" id="cd01412">
    <property type="entry name" value="SIRT5_Af1_CobB"/>
    <property type="match status" value="1"/>
</dbReference>
<evidence type="ECO:0000313" key="8">
    <source>
        <dbReference type="Proteomes" id="UP000326354"/>
    </source>
</evidence>
<dbReference type="PANTHER" id="PTHR11085:SF10">
    <property type="entry name" value="NAD-DEPENDENT PROTEIN DEACYLASE SIRTUIN-5, MITOCHONDRIAL-RELATED"/>
    <property type="match status" value="1"/>
</dbReference>
<dbReference type="EC" id="2.3.1.286" evidence="1"/>
<dbReference type="GO" id="GO:0036055">
    <property type="term" value="F:protein-succinyllysine desuccinylase activity"/>
    <property type="evidence" value="ECO:0007669"/>
    <property type="project" value="InterPro"/>
</dbReference>
<accession>A0A5S9IJ00</accession>
<evidence type="ECO:0000313" key="7">
    <source>
        <dbReference type="EMBL" id="BBM82723.1"/>
    </source>
</evidence>
<keyword evidence="4" id="KW-0862">Zinc</keyword>
<dbReference type="RefSeq" id="WP_151966957.1">
    <property type="nucleotide sequence ID" value="NZ_AP019860.1"/>
</dbReference>
<keyword evidence="5" id="KW-0175">Coiled coil</keyword>
<feature type="binding site" evidence="4">
    <location>
        <position position="174"/>
    </location>
    <ligand>
        <name>Zn(2+)</name>
        <dbReference type="ChEBI" id="CHEBI:29105"/>
    </ligand>
</feature>
<dbReference type="Pfam" id="PF02146">
    <property type="entry name" value="SIR2"/>
    <property type="match status" value="1"/>
</dbReference>
<dbReference type="InterPro" id="IPR050134">
    <property type="entry name" value="NAD-dep_sirtuin_deacylases"/>
</dbReference>
<evidence type="ECO:0000256" key="5">
    <source>
        <dbReference type="SAM" id="Coils"/>
    </source>
</evidence>
<dbReference type="AlphaFoldDB" id="A0A5S9IJ00"/>
<feature type="domain" description="Deacetylase sirtuin-type" evidence="6">
    <location>
        <begin position="1"/>
        <end position="264"/>
    </location>
</feature>
<dbReference type="GO" id="GO:0017136">
    <property type="term" value="F:histone deacetylase activity, NAD-dependent"/>
    <property type="evidence" value="ECO:0007669"/>
    <property type="project" value="TreeGrafter"/>
</dbReference>
<dbReference type="SUPFAM" id="SSF52467">
    <property type="entry name" value="DHS-like NAD/FAD-binding domain"/>
    <property type="match status" value="1"/>
</dbReference>
<dbReference type="InterPro" id="IPR003000">
    <property type="entry name" value="Sirtuin"/>
</dbReference>
<keyword evidence="3" id="KW-0520">NAD</keyword>
<dbReference type="InterPro" id="IPR027546">
    <property type="entry name" value="Sirtuin_class_III"/>
</dbReference>
<dbReference type="InterPro" id="IPR026590">
    <property type="entry name" value="Ssirtuin_cat_dom"/>
</dbReference>
<dbReference type="InterPro" id="IPR029035">
    <property type="entry name" value="DHS-like_NAD/FAD-binding_dom"/>
</dbReference>
<evidence type="ECO:0000256" key="1">
    <source>
        <dbReference type="ARBA" id="ARBA00012928"/>
    </source>
</evidence>
<dbReference type="Proteomes" id="UP000326354">
    <property type="component" value="Chromosome"/>
</dbReference>
<protein>
    <recommendedName>
        <fullName evidence="1">protein acetyllysine N-acetyltransferase</fullName>
        <ecNumber evidence="1">2.3.1.286</ecNumber>
    </recommendedName>
</protein>
<dbReference type="GO" id="GO:0046872">
    <property type="term" value="F:metal ion binding"/>
    <property type="evidence" value="ECO:0007669"/>
    <property type="project" value="UniProtKB-KW"/>
</dbReference>
<dbReference type="EMBL" id="AP019860">
    <property type="protein sequence ID" value="BBM82723.1"/>
    <property type="molecule type" value="Genomic_DNA"/>
</dbReference>